<sequence>MQRLADYFVVVGYDHDEERSGRSFGKIIQRFPEKDWPDCPFNRNVVHFCQPQGWMLSPKCELPTFFISILTDLDGQRHYCACLTFHETLLPTTTPTSPSTKPTTLSDFTLVGAGDEADDTAFVIPRTQMFAPKCLVLTSKFDCFEIFRNCLGLLYTVYIEPLSDIKIENLVGNILGSISVPPAGGQALRFSVGADDRQVLQPPLSSTVPCTGLSVYNLFKELGIDHVVTIFCAVLSDIKILFFSKSYSKLTDSCKAVEALLFPLKYCYTFIPVLPFDLLEILDAPTPYIVGVHSDQKLQALSNFDGMWIDLDGSSVHLTDGVKLAPMPDKMYCRVLTSLFQVLKPDIHMADLAFPTCRTNVKQDGQIADYPKYKDDINKDKQIRSIFIRLFSELFAGYRSCLLIIRINPKPVISFHKASFLGHHRLVNDEFMQRVLDSMSFHKFIEERGPPYRSCDIFDEVYASIHEQLKRESDSTTSTQEHIRELANQLLLNENPSTQQTYTQKVTQPSNASYNRTNLSEFPHLEKDIVHNVIKEGLKRQQNSRPYSARITQPSLIKIGTPINILNGRTDLSQSARRLEVLKQCVGYIFNDKIADAKKTSGAVFYSLKSHEDARIALCVELASYKKQNKPRLNNQQFEMIVNLLNCALEAGSPIDEHGIAYKMLILATTFHRKLSEEATQFIYTDIQRHPVWNNFQFWEMSFYSDVQLQIRNLYLSSEEYMFHNSNNNNNNDSSSSSTDTTTHHTPKTVNDSFDYSSQNGTTSITSKSGENNINLFQEKTALEIAAEQMRLYTQKSVDEQRSMQELEEQTLYALAIHYIQLMVYMKLPLDISSSHIRHSTFANVHNSHTGCDRDSISSDLFHNNDRYSVRDADETSTIGSRDSGNEFDMNDDEATDLVLSFVKKFVDKICDEGGVTQAHKNSLHTKLFQTVQVQIEVLEKVYRETRRVAPMPKPTLPRFIMIPENTEHEEYYALRSYLLPDGRDEFFSQNSVASLLPAEGALIMTNYRLIFKGRPVNPTISNEYLIVRSFPISSLIREKKLSGQFRVDNSNICLHNGMQLRSATFQLIKVYFDDEVSLEDIEKFRNKLVEKRYPESVFQSFSFSIYSEFSPVMNKQKDGTLKKYSRYARNVLRKKGLIPAKDLNVHHNRNNFIGNSGSMGGHNIGSNKTMSTSTNSTKYNQVVMIRTPEPPRRSLTLSNTRSPKSVTSSTLNQTSSVTTTTTIHECDEMIRNNSDDEDEDSLSTIDEADSTNFNDTKSLERYADSIVYKDFVRQGLITNVTAFGLRTTMRAAAAASLASAVSLPVPIATSPSSNDSNGQQQPTLSLMNSNIAPTVQTNSNNNGVLTNTVSLTNDDCFRVSHINRNFTFCRSYPLVLVLPKDVLDESLKKVARCHKLQRVPVIVWRNPRTKALLLRGSAFCNKGFINLLVKGPQTTNSSSSDTNASIEQERYFDAIVKLTPNKMPFSEVDNDEIETTPEITPLSVRKNHHYHPATTRLQNFLPGRVLYDRPRTTNISSQSTADTLSRSETTSHQGSVNSPSVGGTVGVNNGALDVDFNESILQVHKRSPLYIIGDRAQYRTGRLEQFQNYCFLPLEFHDISQIKTSFKNLLKACVPSNMIQVPNNNSNNNNLDTSTTITTVTFFKLIEESRWLHQLQKILMVSQYIVQFSEDHASSVMICIEDGWDVSSQLVSISEILLDPYYRTFDGFQTLIEREWFAFGHRFSHRSNQTVANKTGFAAVFLQFLDLVHQIWNQYPTEFEFNDYYLRFIAYHHLSNRFKNFMLNCDSERKTNPNWYVDMKDFSREQDDFGLFRCNTINIWDYITKVNRESSRFYNFLYSPSCFTSHSLTDDNTVLRPSYKMCSLDVWDFYLCETLETGCTYDLDLSAAEHDERFNDTELKQRTFVAAFYDDVNVCLPDFFADIVSEMSNTLQHTGDSWKHHWDKIEKPERERAQRLSMQDESLKKKFLQQSQQQNKSLSLSASSRTSSMYDVIRGLQCRECLSCYHENCRTLGSNRPCRQRNESQTVVNSSRLETGSVTETTFICFIIKGVYDHGPSSSLGVGSGGGPQHRTYEGYLRKRGHLLKQWKERWFVLDSVRHELRYYDSSDDQTPKGTILLADAVEVVPYTGPLPNALRRFDNRAAFECVHCLETFACQYSTQSAVKQTSTQQKHILKDNDGEDDHHLTSLFSSSYYIDADSKSKLISGKNKNKNKQKQQRQPLSQTTKLVADADQFGTLSGIDTDGDKEFFGDTFVTDDGLIVNNKYQPSINNDDDGINQEELDEPRQLAIDGRRFPIWYYASKLRSLGTTNKVQEALDYFYKTIMDKERVAPNMFCYQVVIGVCARNGYLSQAFQLYREMKDRGFNGMYTNKMSKIFTLLATACYRSSDKHLSIDYATKLIDDIKEKGMYVILESYSIQFNTYNALISAFGKHGDLKRAFQLADEMVELGWIPNHETYVALLIACGSEPTDGLRYAIEIWRRMLTFRIRPTVFHFGLLLRAVHHCGLGSQSAVNELLVSQPHHPLLKDDDRNTNQFNQLTIEYSQPSSSFFSYLIPSSSNETVTTMSIEEDQTSKHASLSSISSNNNNSKLSITDDILEPMSYEILNKDDIQADELLKYKQSEWWQSADDIRSGQITANQLQPFGDASILKSNVCYKDTNIVGLTLPKTPAERLMLLGGIPGILKHMKECNVQPNIIIFNHFLELLPLINEHEHALLHVMKMCEVKPTLQFFNILILRRLRRRSLKESKEVIELMRDYCITPDIYTFSALAKGCLTKDDSAQLLIDMQVVELNLKPNQYILGSMLQNAFNRDNFPYMSFICNAYRTYDLAVHPIFLKKIENYLLRTRSRILALERQNVQDEKYNILNATYNRFQKFYDHWLKSIPYQKRYDQKVTFMYDKPKLK</sequence>
<dbReference type="InterPro" id="IPR010569">
    <property type="entry name" value="Myotubularin-like_Pase_dom"/>
</dbReference>
<dbReference type="NCBIfam" id="TIGR00756">
    <property type="entry name" value="PPR"/>
    <property type="match status" value="2"/>
</dbReference>
<comment type="caution">
    <text evidence="7">The sequence shown here is derived from an EMBL/GenBank/DDBJ whole genome shotgun (WGS) entry which is preliminary data.</text>
</comment>
<dbReference type="InterPro" id="IPR011990">
    <property type="entry name" value="TPR-like_helical_dom_sf"/>
</dbReference>
<dbReference type="InterPro" id="IPR001849">
    <property type="entry name" value="PH_domain"/>
</dbReference>
<comment type="similarity">
    <text evidence="1">Belongs to the protein-tyrosine phosphatase family. Non-receptor class myotubularin subfamily.</text>
</comment>
<dbReference type="Proteomes" id="UP000663829">
    <property type="component" value="Unassembled WGS sequence"/>
</dbReference>
<feature type="region of interest" description="Disordered" evidence="3">
    <location>
        <begin position="1233"/>
        <end position="1253"/>
    </location>
</feature>
<dbReference type="InterPro" id="IPR037516">
    <property type="entry name" value="Tripartite_DENN"/>
</dbReference>
<feature type="domain" description="UDENN" evidence="5">
    <location>
        <begin position="6"/>
        <end position="455"/>
    </location>
</feature>
<feature type="compositionally biased region" description="Polar residues" evidence="3">
    <location>
        <begin position="1196"/>
        <end position="1205"/>
    </location>
</feature>
<dbReference type="SUPFAM" id="SSF52799">
    <property type="entry name" value="(Phosphotyrosine protein) phosphatases II"/>
    <property type="match status" value="1"/>
</dbReference>
<dbReference type="PROSITE" id="PS51375">
    <property type="entry name" value="PPR"/>
    <property type="match status" value="2"/>
</dbReference>
<evidence type="ECO:0000256" key="2">
    <source>
        <dbReference type="PROSITE-ProRule" id="PRU00708"/>
    </source>
</evidence>
<proteinExistence type="inferred from homology"/>
<dbReference type="GO" id="GO:0005737">
    <property type="term" value="C:cytoplasm"/>
    <property type="evidence" value="ECO:0007669"/>
    <property type="project" value="TreeGrafter"/>
</dbReference>
<dbReference type="InterPro" id="IPR005113">
    <property type="entry name" value="uDENN_dom"/>
</dbReference>
<feature type="domain" description="PH" evidence="4">
    <location>
        <begin position="2071"/>
        <end position="2122"/>
    </location>
</feature>
<dbReference type="GO" id="GO:0016020">
    <property type="term" value="C:membrane"/>
    <property type="evidence" value="ECO:0007669"/>
    <property type="project" value="TreeGrafter"/>
</dbReference>
<feature type="compositionally biased region" description="Low complexity" evidence="3">
    <location>
        <begin position="726"/>
        <end position="741"/>
    </location>
</feature>
<dbReference type="Pfam" id="PF00169">
    <property type="entry name" value="PH"/>
    <property type="match status" value="1"/>
</dbReference>
<feature type="region of interest" description="Disordered" evidence="3">
    <location>
        <begin position="1191"/>
        <end position="1221"/>
    </location>
</feature>
<evidence type="ECO:0000313" key="7">
    <source>
        <dbReference type="EMBL" id="CAF0764027.1"/>
    </source>
</evidence>
<dbReference type="Gene3D" id="3.40.50.11500">
    <property type="match status" value="1"/>
</dbReference>
<organism evidence="7 9">
    <name type="scientific">Didymodactylos carnosus</name>
    <dbReference type="NCBI Taxonomy" id="1234261"/>
    <lineage>
        <taxon>Eukaryota</taxon>
        <taxon>Metazoa</taxon>
        <taxon>Spiralia</taxon>
        <taxon>Gnathifera</taxon>
        <taxon>Rotifera</taxon>
        <taxon>Eurotatoria</taxon>
        <taxon>Bdelloidea</taxon>
        <taxon>Philodinida</taxon>
        <taxon>Philodinidae</taxon>
        <taxon>Didymodactylos</taxon>
    </lineage>
</organism>
<keyword evidence="9" id="KW-1185">Reference proteome</keyword>
<dbReference type="PROSITE" id="PS50003">
    <property type="entry name" value="PH_DOMAIN"/>
    <property type="match status" value="1"/>
</dbReference>
<dbReference type="PANTHER" id="PTHR10807">
    <property type="entry name" value="MYOTUBULARIN-RELATED"/>
    <property type="match status" value="1"/>
</dbReference>
<name>A0A813Q9V1_9BILA</name>
<feature type="compositionally biased region" description="Acidic residues" evidence="3">
    <location>
        <begin position="1236"/>
        <end position="1250"/>
    </location>
</feature>
<dbReference type="SMART" id="SM00800">
    <property type="entry name" value="uDENN"/>
    <property type="match status" value="1"/>
</dbReference>
<dbReference type="SMART" id="SM00799">
    <property type="entry name" value="DENN"/>
    <property type="match status" value="1"/>
</dbReference>
<dbReference type="InterPro" id="IPR002885">
    <property type="entry name" value="PPR_rpt"/>
</dbReference>
<dbReference type="Pfam" id="PF13041">
    <property type="entry name" value="PPR_2"/>
    <property type="match status" value="1"/>
</dbReference>
<dbReference type="Gene3D" id="3.30.450.200">
    <property type="match status" value="1"/>
</dbReference>
<evidence type="ECO:0000256" key="1">
    <source>
        <dbReference type="ARBA" id="ARBA00007471"/>
    </source>
</evidence>
<evidence type="ECO:0000313" key="9">
    <source>
        <dbReference type="Proteomes" id="UP000663829"/>
    </source>
</evidence>
<dbReference type="InterPro" id="IPR001194">
    <property type="entry name" value="cDENN_dom"/>
</dbReference>
<dbReference type="OrthoDB" id="74314at2759"/>
<evidence type="ECO:0000259" key="5">
    <source>
        <dbReference type="PROSITE" id="PS50211"/>
    </source>
</evidence>
<dbReference type="SUPFAM" id="SSF50729">
    <property type="entry name" value="PH domain-like"/>
    <property type="match status" value="2"/>
</dbReference>
<feature type="repeat" description="PPR" evidence="2">
    <location>
        <begin position="2419"/>
        <end position="2453"/>
    </location>
</feature>
<evidence type="ECO:0000313" key="8">
    <source>
        <dbReference type="EMBL" id="CAF3545189.1"/>
    </source>
</evidence>
<dbReference type="Pfam" id="PF06602">
    <property type="entry name" value="Myotub-related"/>
    <property type="match status" value="1"/>
</dbReference>
<evidence type="ECO:0000259" key="4">
    <source>
        <dbReference type="PROSITE" id="PS50003"/>
    </source>
</evidence>
<dbReference type="InterPro" id="IPR043153">
    <property type="entry name" value="DENN_C"/>
</dbReference>
<dbReference type="Pfam" id="PF13812">
    <property type="entry name" value="PPR_3"/>
    <property type="match status" value="1"/>
</dbReference>
<dbReference type="Gene3D" id="1.25.40.10">
    <property type="entry name" value="Tetratricopeptide repeat domain"/>
    <property type="match status" value="2"/>
</dbReference>
<dbReference type="Pfam" id="PF12335">
    <property type="entry name" value="SBF2"/>
    <property type="match status" value="1"/>
</dbReference>
<feature type="compositionally biased region" description="Polar residues" evidence="3">
    <location>
        <begin position="1513"/>
        <end position="1542"/>
    </location>
</feature>
<evidence type="ECO:0008006" key="10">
    <source>
        <dbReference type="Google" id="ProtNLM"/>
    </source>
</evidence>
<feature type="compositionally biased region" description="Low complexity" evidence="3">
    <location>
        <begin position="1206"/>
        <end position="1221"/>
    </location>
</feature>
<dbReference type="PROSITE" id="PS50211">
    <property type="entry name" value="DENN"/>
    <property type="match status" value="1"/>
</dbReference>
<dbReference type="Pfam" id="PF03455">
    <property type="entry name" value="dDENN"/>
    <property type="match status" value="1"/>
</dbReference>
<dbReference type="Pfam" id="PF01535">
    <property type="entry name" value="PPR"/>
    <property type="match status" value="1"/>
</dbReference>
<dbReference type="InterPro" id="IPR011993">
    <property type="entry name" value="PH-like_dom_sf"/>
</dbReference>
<gene>
    <name evidence="7" type="ORF">GPM918_LOCUS1549</name>
    <name evidence="8" type="ORF">SRO942_LOCUS1549</name>
</gene>
<dbReference type="Pfam" id="PF02141">
    <property type="entry name" value="DENN"/>
    <property type="match status" value="1"/>
</dbReference>
<dbReference type="InterPro" id="IPR030564">
    <property type="entry name" value="Myotubularin"/>
</dbReference>
<dbReference type="GO" id="GO:0005085">
    <property type="term" value="F:guanyl-nucleotide exchange factor activity"/>
    <property type="evidence" value="ECO:0007669"/>
    <property type="project" value="TreeGrafter"/>
</dbReference>
<dbReference type="SMART" id="SM00233">
    <property type="entry name" value="PH"/>
    <property type="match status" value="1"/>
</dbReference>
<feature type="domain" description="Myotubularin phosphatase" evidence="6">
    <location>
        <begin position="1330"/>
        <end position="1872"/>
    </location>
</feature>
<accession>A0A813Q9V1</accession>
<feature type="region of interest" description="Disordered" evidence="3">
    <location>
        <begin position="726"/>
        <end position="769"/>
    </location>
</feature>
<feature type="region of interest" description="Disordered" evidence="3">
    <location>
        <begin position="2205"/>
        <end position="2226"/>
    </location>
</feature>
<dbReference type="Pfam" id="PF03456">
    <property type="entry name" value="uDENN"/>
    <property type="match status" value="1"/>
</dbReference>
<feature type="repeat" description="PPR" evidence="2">
    <location>
        <begin position="2333"/>
        <end position="2367"/>
    </location>
</feature>
<dbReference type="Proteomes" id="UP000681722">
    <property type="component" value="Unassembled WGS sequence"/>
</dbReference>
<dbReference type="Gene3D" id="2.30.29.30">
    <property type="entry name" value="Pleckstrin-homology domain (PH domain)/Phosphotyrosine-binding domain (PTB)"/>
    <property type="match status" value="1"/>
</dbReference>
<dbReference type="InterPro" id="IPR005112">
    <property type="entry name" value="dDENN_dom"/>
</dbReference>
<reference evidence="7" key="1">
    <citation type="submission" date="2021-02" db="EMBL/GenBank/DDBJ databases">
        <authorList>
            <person name="Nowell W R."/>
        </authorList>
    </citation>
    <scope>NUCLEOTIDE SEQUENCE</scope>
</reference>
<dbReference type="SMART" id="SM00801">
    <property type="entry name" value="dDENN"/>
    <property type="match status" value="1"/>
</dbReference>
<evidence type="ECO:0000259" key="6">
    <source>
        <dbReference type="PROSITE" id="PS51339"/>
    </source>
</evidence>
<protein>
    <recommendedName>
        <fullName evidence="10">Myotubularin-related protein 13</fullName>
    </recommendedName>
</protein>
<feature type="compositionally biased region" description="Polar residues" evidence="3">
    <location>
        <begin position="748"/>
        <end position="769"/>
    </location>
</feature>
<dbReference type="InterPro" id="IPR029021">
    <property type="entry name" value="Prot-tyrosine_phosphatase-like"/>
</dbReference>
<dbReference type="PROSITE" id="PS51339">
    <property type="entry name" value="PPASE_MYOTUBULARIN"/>
    <property type="match status" value="1"/>
</dbReference>
<evidence type="ECO:0000256" key="3">
    <source>
        <dbReference type="SAM" id="MobiDB-lite"/>
    </source>
</evidence>
<dbReference type="PANTHER" id="PTHR10807:SF109">
    <property type="entry name" value="SET DOMAIN BINDING FACTOR, ISOFORM A"/>
    <property type="match status" value="1"/>
</dbReference>
<dbReference type="EMBL" id="CAJOBC010000145">
    <property type="protein sequence ID" value="CAF3545189.1"/>
    <property type="molecule type" value="Genomic_DNA"/>
</dbReference>
<dbReference type="InterPro" id="IPR022096">
    <property type="entry name" value="SBF1/SBF2"/>
</dbReference>
<dbReference type="EMBL" id="CAJNOQ010000145">
    <property type="protein sequence ID" value="CAF0764027.1"/>
    <property type="molecule type" value="Genomic_DNA"/>
</dbReference>
<feature type="region of interest" description="Disordered" evidence="3">
    <location>
        <begin position="1512"/>
        <end position="1544"/>
    </location>
</feature>